<dbReference type="InterPro" id="IPR018244">
    <property type="entry name" value="Allrgn_V5/Tpx1_CS"/>
</dbReference>
<dbReference type="InterPro" id="IPR035940">
    <property type="entry name" value="CAP_sf"/>
</dbReference>
<dbReference type="Pfam" id="PF00188">
    <property type="entry name" value="CAP"/>
    <property type="match status" value="1"/>
</dbReference>
<dbReference type="SUPFAM" id="SSF55797">
    <property type="entry name" value="PR-1-like"/>
    <property type="match status" value="1"/>
</dbReference>
<keyword evidence="1" id="KW-0732">Signal</keyword>
<dbReference type="SMART" id="SM00198">
    <property type="entry name" value="SCP"/>
    <property type="match status" value="1"/>
</dbReference>
<gene>
    <name evidence="3" type="ORF">INT44_008188</name>
</gene>
<dbReference type="InterPro" id="IPR001283">
    <property type="entry name" value="CRISP-related"/>
</dbReference>
<dbReference type="PROSITE" id="PS01009">
    <property type="entry name" value="CRISP_1"/>
    <property type="match status" value="1"/>
</dbReference>
<accession>A0A8H7PNV4</accession>
<keyword evidence="4" id="KW-1185">Reference proteome</keyword>
<dbReference type="Proteomes" id="UP000612746">
    <property type="component" value="Unassembled WGS sequence"/>
</dbReference>
<comment type="caution">
    <text evidence="3">The sequence shown here is derived from an EMBL/GenBank/DDBJ whole genome shotgun (WGS) entry which is preliminary data.</text>
</comment>
<organism evidence="3 4">
    <name type="scientific">Umbelopsis vinacea</name>
    <dbReference type="NCBI Taxonomy" id="44442"/>
    <lineage>
        <taxon>Eukaryota</taxon>
        <taxon>Fungi</taxon>
        <taxon>Fungi incertae sedis</taxon>
        <taxon>Mucoromycota</taxon>
        <taxon>Mucoromycotina</taxon>
        <taxon>Umbelopsidomycetes</taxon>
        <taxon>Umbelopsidales</taxon>
        <taxon>Umbelopsidaceae</taxon>
        <taxon>Umbelopsis</taxon>
    </lineage>
</organism>
<evidence type="ECO:0000313" key="4">
    <source>
        <dbReference type="Proteomes" id="UP000612746"/>
    </source>
</evidence>
<dbReference type="PANTHER" id="PTHR10334">
    <property type="entry name" value="CYSTEINE-RICH SECRETORY PROTEIN-RELATED"/>
    <property type="match status" value="1"/>
</dbReference>
<reference evidence="3" key="1">
    <citation type="submission" date="2020-12" db="EMBL/GenBank/DDBJ databases">
        <title>Metabolic potential, ecology and presence of endohyphal bacteria is reflected in genomic diversity of Mucoromycotina.</title>
        <authorList>
            <person name="Muszewska A."/>
            <person name="Okrasinska A."/>
            <person name="Steczkiewicz K."/>
            <person name="Drgas O."/>
            <person name="Orlowska M."/>
            <person name="Perlinska-Lenart U."/>
            <person name="Aleksandrzak-Piekarczyk T."/>
            <person name="Szatraj K."/>
            <person name="Zielenkiewicz U."/>
            <person name="Pilsyk S."/>
            <person name="Malc E."/>
            <person name="Mieczkowski P."/>
            <person name="Kruszewska J.S."/>
            <person name="Biernat P."/>
            <person name="Pawlowska J."/>
        </authorList>
    </citation>
    <scope>NUCLEOTIDE SEQUENCE</scope>
    <source>
        <strain evidence="3">WA0000051536</strain>
    </source>
</reference>
<dbReference type="EMBL" id="JAEPRA010000012">
    <property type="protein sequence ID" value="KAG2177674.1"/>
    <property type="molecule type" value="Genomic_DNA"/>
</dbReference>
<name>A0A8H7PNV4_9FUNG</name>
<feature type="domain" description="SCP" evidence="2">
    <location>
        <begin position="26"/>
        <end position="153"/>
    </location>
</feature>
<dbReference type="PRINTS" id="PR00837">
    <property type="entry name" value="V5TPXLIKE"/>
</dbReference>
<evidence type="ECO:0000256" key="1">
    <source>
        <dbReference type="SAM" id="SignalP"/>
    </source>
</evidence>
<dbReference type="GO" id="GO:0005576">
    <property type="term" value="C:extracellular region"/>
    <property type="evidence" value="ECO:0007669"/>
    <property type="project" value="InterPro"/>
</dbReference>
<proteinExistence type="predicted"/>
<evidence type="ECO:0000259" key="2">
    <source>
        <dbReference type="SMART" id="SM00198"/>
    </source>
</evidence>
<dbReference type="Gene3D" id="3.40.33.10">
    <property type="entry name" value="CAP"/>
    <property type="match status" value="1"/>
</dbReference>
<dbReference type="InterPro" id="IPR014044">
    <property type="entry name" value="CAP_dom"/>
</dbReference>
<protein>
    <recommendedName>
        <fullName evidence="2">SCP domain-containing protein</fullName>
    </recommendedName>
</protein>
<dbReference type="AlphaFoldDB" id="A0A8H7PNV4"/>
<sequence length="177" mass="19726">MFYINTHCLFYTVLSAFAITNVIASIDSDAYVGAHNAKRKLHERTPPLQYDALLESSAKAHADQCLFRLLDQDDDIGSNLARGFSTWSSAVEAWYAGIQYYNPLHPMDNATKTDRFTQVVWKATKKIGCSKNTACVNGTLIVCYYSPSGNWVGEYSANVMPLIARKPELPQHTAVIL</sequence>
<feature type="chain" id="PRO_5034075818" description="SCP domain-containing protein" evidence="1">
    <location>
        <begin position="25"/>
        <end position="177"/>
    </location>
</feature>
<feature type="signal peptide" evidence="1">
    <location>
        <begin position="1"/>
        <end position="24"/>
    </location>
</feature>
<dbReference type="OrthoDB" id="337038at2759"/>
<evidence type="ECO:0000313" key="3">
    <source>
        <dbReference type="EMBL" id="KAG2177674.1"/>
    </source>
</evidence>